<evidence type="ECO:0000313" key="4">
    <source>
        <dbReference type="EMBL" id="ADL07979.1"/>
    </source>
</evidence>
<sequence>MEPKDVNNLRELGEYLKRTRLSKNISLEQVQKDTKIRIKYLSAIEDGNFELIPGGEVYIKGFLKNYAEAVGLDSKAILERYKEIAAPPAIEDELQEQIIKEEIPQQHLDEEKKPEFIFSPLRKHYKFFLTAALILAISIVVVSAFIKTSTRVPIEPETPPPVNSNPAVETESEPVQAPPEENKENTSVIHLVEDDGRKIVYTVEADIINVKFEVERDRCWVSVKKDDAFEFEGTLGAGESKVWEAKDSITIRVGNPPVVRVNLNGKEVNLTAKNPTKVKDLVIMREQ</sequence>
<evidence type="ECO:0000256" key="1">
    <source>
        <dbReference type="SAM" id="MobiDB-lite"/>
    </source>
</evidence>
<evidence type="ECO:0000259" key="3">
    <source>
        <dbReference type="Pfam" id="PF13464"/>
    </source>
</evidence>
<keyword evidence="2" id="KW-0812">Transmembrane</keyword>
<dbReference type="eggNOG" id="COG1426">
    <property type="taxonomic scope" value="Bacteria"/>
</dbReference>
<dbReference type="Pfam" id="PF13413">
    <property type="entry name" value="HTH_25"/>
    <property type="match status" value="1"/>
</dbReference>
<dbReference type="STRING" id="555079.Toce_1222"/>
<dbReference type="Proteomes" id="UP000000272">
    <property type="component" value="Chromosome"/>
</dbReference>
<gene>
    <name evidence="4" type="ordered locus">Toce_1222</name>
</gene>
<accession>D9S3K2</accession>
<keyword evidence="5" id="KW-1185">Reference proteome</keyword>
<dbReference type="GO" id="GO:0003677">
    <property type="term" value="F:DNA binding"/>
    <property type="evidence" value="ECO:0007669"/>
    <property type="project" value="InterPro"/>
</dbReference>
<feature type="transmembrane region" description="Helical" evidence="2">
    <location>
        <begin position="127"/>
        <end position="146"/>
    </location>
</feature>
<protein>
    <recommendedName>
        <fullName evidence="3">Cytoskeleton protein RodZ-like C-terminal domain-containing protein</fullName>
    </recommendedName>
</protein>
<feature type="region of interest" description="Disordered" evidence="1">
    <location>
        <begin position="153"/>
        <end position="184"/>
    </location>
</feature>
<organism evidence="4 5">
    <name type="scientific">Thermosediminibacter oceani (strain ATCC BAA-1034 / DSM 16646 / JW/IW-1228P)</name>
    <dbReference type="NCBI Taxonomy" id="555079"/>
    <lineage>
        <taxon>Bacteria</taxon>
        <taxon>Bacillati</taxon>
        <taxon>Bacillota</taxon>
        <taxon>Clostridia</taxon>
        <taxon>Thermosediminibacterales</taxon>
        <taxon>Thermosediminibacteraceae</taxon>
        <taxon>Thermosediminibacter</taxon>
    </lineage>
</organism>
<dbReference type="Pfam" id="PF13464">
    <property type="entry name" value="RodZ_C"/>
    <property type="match status" value="1"/>
</dbReference>
<reference evidence="4 5" key="1">
    <citation type="journal article" date="2010" name="Stand. Genomic Sci.">
        <title>Complete genome sequence of Thermosediminibacter oceani type strain (JW/IW-1228P).</title>
        <authorList>
            <person name="Pitluck S."/>
            <person name="Yasawong M."/>
            <person name="Munk C."/>
            <person name="Nolan M."/>
            <person name="Lapidus A."/>
            <person name="Lucas S."/>
            <person name="Glavina Del Rio T."/>
            <person name="Tice H."/>
            <person name="Cheng J.F."/>
            <person name="Bruce D."/>
            <person name="Detter C."/>
            <person name="Tapia R."/>
            <person name="Han C."/>
            <person name="Goodwin L."/>
            <person name="Liolios K."/>
            <person name="Ivanova N."/>
            <person name="Mavromatis K."/>
            <person name="Mikhailova N."/>
            <person name="Pati A."/>
            <person name="Chen A."/>
            <person name="Palaniappan K."/>
            <person name="Land M."/>
            <person name="Hauser L."/>
            <person name="Chang Y.J."/>
            <person name="Jeffries C.D."/>
            <person name="Rohde M."/>
            <person name="Spring S."/>
            <person name="Sikorski J."/>
            <person name="Goker M."/>
            <person name="Woyke T."/>
            <person name="Bristow J."/>
            <person name="Eisen J.A."/>
            <person name="Markowitz V."/>
            <person name="Hugenholtz P."/>
            <person name="Kyrpides N.C."/>
            <person name="Klenk H.P."/>
        </authorList>
    </citation>
    <scope>NUCLEOTIDE SEQUENCE [LARGE SCALE GENOMIC DNA]</scope>
    <source>
        <strain evidence="5">ATCC BAA-1034 / DSM 16646 / JW/IW-1228P</strain>
    </source>
</reference>
<dbReference type="KEGG" id="toc:Toce_1222"/>
<dbReference type="OrthoDB" id="9797543at2"/>
<evidence type="ECO:0000256" key="2">
    <source>
        <dbReference type="SAM" id="Phobius"/>
    </source>
</evidence>
<dbReference type="Gene3D" id="1.10.260.40">
    <property type="entry name" value="lambda repressor-like DNA-binding domains"/>
    <property type="match status" value="1"/>
</dbReference>
<proteinExistence type="predicted"/>
<name>D9S3K2_THEOJ</name>
<dbReference type="InterPro" id="IPR010982">
    <property type="entry name" value="Lambda_DNA-bd_dom_sf"/>
</dbReference>
<dbReference type="AlphaFoldDB" id="D9S3K2"/>
<keyword evidence="2" id="KW-0472">Membrane</keyword>
<dbReference type="SUPFAM" id="SSF47413">
    <property type="entry name" value="lambda repressor-like DNA-binding domains"/>
    <property type="match status" value="1"/>
</dbReference>
<dbReference type="PANTHER" id="PTHR34475:SF1">
    <property type="entry name" value="CYTOSKELETON PROTEIN RODZ"/>
    <property type="match status" value="1"/>
</dbReference>
<dbReference type="InterPro" id="IPR025194">
    <property type="entry name" value="RodZ-like_C"/>
</dbReference>
<dbReference type="InterPro" id="IPR050400">
    <property type="entry name" value="Bact_Cytoskel_RodZ"/>
</dbReference>
<keyword evidence="2" id="KW-1133">Transmembrane helix</keyword>
<dbReference type="HOGENOM" id="CLU_047530_1_2_9"/>
<feature type="domain" description="Cytoskeleton protein RodZ-like C-terminal" evidence="3">
    <location>
        <begin position="217"/>
        <end position="281"/>
    </location>
</feature>
<dbReference type="RefSeq" id="WP_013276018.1">
    <property type="nucleotide sequence ID" value="NC_014377.1"/>
</dbReference>
<dbReference type="EMBL" id="CP002131">
    <property type="protein sequence ID" value="ADL07979.1"/>
    <property type="molecule type" value="Genomic_DNA"/>
</dbReference>
<dbReference type="PANTHER" id="PTHR34475">
    <property type="match status" value="1"/>
</dbReference>
<evidence type="ECO:0000313" key="5">
    <source>
        <dbReference type="Proteomes" id="UP000000272"/>
    </source>
</evidence>